<organism evidence="1 2">
    <name type="scientific">Araneus ventricosus</name>
    <name type="common">Orbweaver spider</name>
    <name type="synonym">Epeira ventricosa</name>
    <dbReference type="NCBI Taxonomy" id="182803"/>
    <lineage>
        <taxon>Eukaryota</taxon>
        <taxon>Metazoa</taxon>
        <taxon>Ecdysozoa</taxon>
        <taxon>Arthropoda</taxon>
        <taxon>Chelicerata</taxon>
        <taxon>Arachnida</taxon>
        <taxon>Araneae</taxon>
        <taxon>Araneomorphae</taxon>
        <taxon>Entelegynae</taxon>
        <taxon>Araneoidea</taxon>
        <taxon>Araneidae</taxon>
        <taxon>Araneus</taxon>
    </lineage>
</organism>
<protein>
    <submittedName>
        <fullName evidence="1">Uncharacterized protein</fullName>
    </submittedName>
</protein>
<dbReference type="Proteomes" id="UP000499080">
    <property type="component" value="Unassembled WGS sequence"/>
</dbReference>
<feature type="non-terminal residue" evidence="1">
    <location>
        <position position="1"/>
    </location>
</feature>
<name>A0A4Y2U0Q9_ARAVE</name>
<keyword evidence="2" id="KW-1185">Reference proteome</keyword>
<dbReference type="EMBL" id="BGPR01032200">
    <property type="protein sequence ID" value="GBO05641.1"/>
    <property type="molecule type" value="Genomic_DNA"/>
</dbReference>
<sequence length="43" mass="5010">LNLTVEKRVKLADTLRRKRINNHHFTQLWRDWCRCGACGGSGV</sequence>
<evidence type="ECO:0000313" key="1">
    <source>
        <dbReference type="EMBL" id="GBO05641.1"/>
    </source>
</evidence>
<evidence type="ECO:0000313" key="2">
    <source>
        <dbReference type="Proteomes" id="UP000499080"/>
    </source>
</evidence>
<accession>A0A4Y2U0Q9</accession>
<gene>
    <name evidence="1" type="ORF">AVEN_132262_1</name>
</gene>
<proteinExistence type="predicted"/>
<comment type="caution">
    <text evidence="1">The sequence shown here is derived from an EMBL/GenBank/DDBJ whole genome shotgun (WGS) entry which is preliminary data.</text>
</comment>
<dbReference type="AlphaFoldDB" id="A0A4Y2U0Q9"/>
<reference evidence="1 2" key="1">
    <citation type="journal article" date="2019" name="Sci. Rep.">
        <title>Orb-weaving spider Araneus ventricosus genome elucidates the spidroin gene catalogue.</title>
        <authorList>
            <person name="Kono N."/>
            <person name="Nakamura H."/>
            <person name="Ohtoshi R."/>
            <person name="Moran D.A.P."/>
            <person name="Shinohara A."/>
            <person name="Yoshida Y."/>
            <person name="Fujiwara M."/>
            <person name="Mori M."/>
            <person name="Tomita M."/>
            <person name="Arakawa K."/>
        </authorList>
    </citation>
    <scope>NUCLEOTIDE SEQUENCE [LARGE SCALE GENOMIC DNA]</scope>
</reference>